<keyword evidence="6 10" id="KW-0067">ATP-binding</keyword>
<dbReference type="GO" id="GO:0004817">
    <property type="term" value="F:cysteine-tRNA ligase activity"/>
    <property type="evidence" value="ECO:0007669"/>
    <property type="project" value="UniProtKB-EC"/>
</dbReference>
<comment type="catalytic activity">
    <reaction evidence="9 10">
        <text>tRNA(Cys) + L-cysteine + ATP = L-cysteinyl-tRNA(Cys) + AMP + diphosphate</text>
        <dbReference type="Rhea" id="RHEA:17773"/>
        <dbReference type="Rhea" id="RHEA-COMP:9661"/>
        <dbReference type="Rhea" id="RHEA-COMP:9679"/>
        <dbReference type="ChEBI" id="CHEBI:30616"/>
        <dbReference type="ChEBI" id="CHEBI:33019"/>
        <dbReference type="ChEBI" id="CHEBI:35235"/>
        <dbReference type="ChEBI" id="CHEBI:78442"/>
        <dbReference type="ChEBI" id="CHEBI:78517"/>
        <dbReference type="ChEBI" id="CHEBI:456215"/>
        <dbReference type="EC" id="6.1.1.16"/>
    </reaction>
</comment>
<dbReference type="InterPro" id="IPR009080">
    <property type="entry name" value="tRNAsynth_Ia_anticodon-bd"/>
</dbReference>
<evidence type="ECO:0000313" key="13">
    <source>
        <dbReference type="Proteomes" id="UP001622612"/>
    </source>
</evidence>
<feature type="domain" description="tRNA synthetases class I catalytic" evidence="11">
    <location>
        <begin position="3"/>
        <end position="287"/>
    </location>
</feature>
<feature type="binding site" evidence="10">
    <location>
        <position position="210"/>
    </location>
    <ligand>
        <name>Zn(2+)</name>
        <dbReference type="ChEBI" id="CHEBI:29105"/>
    </ligand>
</feature>
<keyword evidence="5 10" id="KW-0862">Zinc</keyword>
<dbReference type="Pfam" id="PF01406">
    <property type="entry name" value="tRNA-synt_1e"/>
    <property type="match status" value="1"/>
</dbReference>
<dbReference type="NCBIfam" id="TIGR00435">
    <property type="entry name" value="cysS"/>
    <property type="match status" value="1"/>
</dbReference>
<keyword evidence="2 10" id="KW-0436">Ligase</keyword>
<evidence type="ECO:0000256" key="8">
    <source>
        <dbReference type="ARBA" id="ARBA00023146"/>
    </source>
</evidence>
<evidence type="ECO:0000259" key="11">
    <source>
        <dbReference type="Pfam" id="PF01406"/>
    </source>
</evidence>
<evidence type="ECO:0000256" key="10">
    <source>
        <dbReference type="HAMAP-Rule" id="MF_00041"/>
    </source>
</evidence>
<keyword evidence="13" id="KW-1185">Reference proteome</keyword>
<dbReference type="PRINTS" id="PR00983">
    <property type="entry name" value="TRNASYNTHCYS"/>
</dbReference>
<feature type="binding site" evidence="10">
    <location>
        <position position="214"/>
    </location>
    <ligand>
        <name>Zn(2+)</name>
        <dbReference type="ChEBI" id="CHEBI:29105"/>
    </ligand>
</feature>
<proteinExistence type="inferred from homology"/>
<keyword evidence="4 10" id="KW-0547">Nucleotide-binding</keyword>
<name>A0ABZ2TM22_9BACT</name>
<keyword evidence="10" id="KW-0963">Cytoplasm</keyword>
<dbReference type="SUPFAM" id="SSF47323">
    <property type="entry name" value="Anticodon-binding domain of a subclass of class I aminoacyl-tRNA synthetases"/>
    <property type="match status" value="1"/>
</dbReference>
<dbReference type="InterPro" id="IPR024909">
    <property type="entry name" value="Cys-tRNA/MSH_ligase"/>
</dbReference>
<comment type="subcellular location">
    <subcellularLocation>
        <location evidence="10">Cytoplasm</location>
    </subcellularLocation>
</comment>
<feature type="binding site" evidence="10">
    <location>
        <position position="184"/>
    </location>
    <ligand>
        <name>Zn(2+)</name>
        <dbReference type="ChEBI" id="CHEBI:29105"/>
    </ligand>
</feature>
<dbReference type="PANTHER" id="PTHR10890">
    <property type="entry name" value="CYSTEINYL-TRNA SYNTHETASE"/>
    <property type="match status" value="1"/>
</dbReference>
<dbReference type="PANTHER" id="PTHR10890:SF3">
    <property type="entry name" value="CYSTEINE--TRNA LIGASE, CYTOPLASMIC"/>
    <property type="match status" value="1"/>
</dbReference>
<feature type="short sequence motif" description="'HIGH' region" evidence="10">
    <location>
        <begin position="9"/>
        <end position="19"/>
    </location>
</feature>
<evidence type="ECO:0000313" key="12">
    <source>
        <dbReference type="EMBL" id="WYM97507.1"/>
    </source>
</evidence>
<dbReference type="SUPFAM" id="SSF52374">
    <property type="entry name" value="Nucleotidylyl transferase"/>
    <property type="match status" value="1"/>
</dbReference>
<dbReference type="InterPro" id="IPR014729">
    <property type="entry name" value="Rossmann-like_a/b/a_fold"/>
</dbReference>
<dbReference type="HAMAP" id="MF_00041">
    <property type="entry name" value="Cys_tRNA_synth"/>
    <property type="match status" value="1"/>
</dbReference>
<evidence type="ECO:0000256" key="5">
    <source>
        <dbReference type="ARBA" id="ARBA00022833"/>
    </source>
</evidence>
<keyword evidence="8 10" id="KW-0030">Aminoacyl-tRNA synthetase</keyword>
<evidence type="ECO:0000256" key="7">
    <source>
        <dbReference type="ARBA" id="ARBA00022917"/>
    </source>
</evidence>
<comment type="subunit">
    <text evidence="1 10">Monomer.</text>
</comment>
<reference evidence="12" key="1">
    <citation type="submission" date="2021-11" db="EMBL/GenBank/DDBJ databases">
        <title>The first genome sequence of unculturable Mycoplasma faucium obtained by de novo assembly of metagenomic reads.</title>
        <authorList>
            <person name="Sabat A.J."/>
            <person name="Bathoorn E."/>
            <person name="Akkerboom V."/>
            <person name="Friedrich A.W."/>
        </authorList>
    </citation>
    <scope>NUCLEOTIDE SEQUENCE [LARGE SCALE GENOMIC DNA]</scope>
    <source>
        <strain evidence="12">UMCG-MFM1</strain>
    </source>
</reference>
<dbReference type="EC" id="6.1.1.16" evidence="10"/>
<evidence type="ECO:0000256" key="9">
    <source>
        <dbReference type="ARBA" id="ARBA00047398"/>
    </source>
</evidence>
<keyword evidence="3 10" id="KW-0479">Metal-binding</keyword>
<feature type="binding site" evidence="10">
    <location>
        <position position="7"/>
    </location>
    <ligand>
        <name>Zn(2+)</name>
        <dbReference type="ChEBI" id="CHEBI:29105"/>
    </ligand>
</feature>
<evidence type="ECO:0000256" key="4">
    <source>
        <dbReference type="ARBA" id="ARBA00022741"/>
    </source>
</evidence>
<evidence type="ECO:0000256" key="6">
    <source>
        <dbReference type="ARBA" id="ARBA00022840"/>
    </source>
</evidence>
<feature type="binding site" evidence="10">
    <location>
        <position position="245"/>
    </location>
    <ligand>
        <name>ATP</name>
        <dbReference type="ChEBI" id="CHEBI:30616"/>
    </ligand>
</feature>
<dbReference type="InterPro" id="IPR015803">
    <property type="entry name" value="Cys-tRNA-ligase"/>
</dbReference>
<feature type="short sequence motif" description="'KMSKS' region" evidence="10">
    <location>
        <begin position="242"/>
        <end position="246"/>
    </location>
</feature>
<evidence type="ECO:0000256" key="3">
    <source>
        <dbReference type="ARBA" id="ARBA00022723"/>
    </source>
</evidence>
<protein>
    <recommendedName>
        <fullName evidence="10">Cysteine--tRNA ligase</fullName>
        <ecNumber evidence="10">6.1.1.16</ecNumber>
    </recommendedName>
    <alternativeName>
        <fullName evidence="10">Cysteinyl-tRNA synthetase</fullName>
        <shortName evidence="10">CysRS</shortName>
    </alternativeName>
</protein>
<dbReference type="Proteomes" id="UP001622612">
    <property type="component" value="Chromosome"/>
</dbReference>
<gene>
    <name evidence="10 12" type="primary">cysS</name>
    <name evidence="12" type="ORF">LQ356_01230</name>
</gene>
<sequence length="402" mass="47365">MKTYYLCGPTVYDYSHIGNLRPILTFDIMIRAQKYLGEEIFFVHNITDIDDKIINKAITNNVSEESISTKFYLYYLEQLGNFNILKPDKMPKVTEELNQLFLYIQKLIDNKSAYKIGNNVYFDVKKYSLQYGIVSGQKLENLEFEDSKIIKKNKADFALWKDTKVGIKYDSPFGKGRPGWHTECAAFIDTYFKGKTIDIHGGGIDLIFPHHENENIQHYALYNQNIANKWIHFGTLNYKNQKMSKSIGNIIYPHDFLKQYYADTYRLTLLMTNYSKPINMTDELFEANNNLIEKYLITWNQFQLSTEFKTQKVNEELMKNILTLIGSLDFANANKEIFALSKDKNNLVTFFEVMKVLGFLFPLKFLSNEIKEIYKEWLIFRDKKEFQKADELRKILIKEKIL</sequence>
<organism evidence="12 13">
    <name type="scientific">Metamycoplasma faucium</name>
    <dbReference type="NCBI Taxonomy" id="56142"/>
    <lineage>
        <taxon>Bacteria</taxon>
        <taxon>Bacillati</taxon>
        <taxon>Mycoplasmatota</taxon>
        <taxon>Mycoplasmoidales</taxon>
        <taxon>Metamycoplasmataceae</taxon>
        <taxon>Metamycoplasma</taxon>
    </lineage>
</organism>
<dbReference type="EMBL" id="CP088155">
    <property type="protein sequence ID" value="WYM97507.1"/>
    <property type="molecule type" value="Genomic_DNA"/>
</dbReference>
<evidence type="ECO:0000256" key="2">
    <source>
        <dbReference type="ARBA" id="ARBA00022598"/>
    </source>
</evidence>
<dbReference type="RefSeq" id="WP_405311996.1">
    <property type="nucleotide sequence ID" value="NZ_CP088155.1"/>
</dbReference>
<accession>A0ABZ2TM22</accession>
<keyword evidence="7 10" id="KW-0648">Protein biosynthesis</keyword>
<comment type="cofactor">
    <cofactor evidence="10">
        <name>Zn(2+)</name>
        <dbReference type="ChEBI" id="CHEBI:29105"/>
    </cofactor>
    <text evidence="10">Binds 1 zinc ion per subunit.</text>
</comment>
<evidence type="ECO:0000256" key="1">
    <source>
        <dbReference type="ARBA" id="ARBA00011245"/>
    </source>
</evidence>
<dbReference type="Gene3D" id="3.40.50.620">
    <property type="entry name" value="HUPs"/>
    <property type="match status" value="1"/>
</dbReference>
<dbReference type="InterPro" id="IPR032678">
    <property type="entry name" value="tRNA-synt_1_cat_dom"/>
</dbReference>
<comment type="similarity">
    <text evidence="10">Belongs to the class-I aminoacyl-tRNA synthetase family.</text>
</comment>